<feature type="region of interest" description="Disordered" evidence="7">
    <location>
        <begin position="377"/>
        <end position="416"/>
    </location>
</feature>
<accession>A0AAV0V4M5</accession>
<evidence type="ECO:0000256" key="6">
    <source>
        <dbReference type="ARBA" id="ARBA00048785"/>
    </source>
</evidence>
<dbReference type="EC" id="2.5.1.78" evidence="3"/>
<evidence type="ECO:0000313" key="8">
    <source>
        <dbReference type="EMBL" id="CAI5742825.1"/>
    </source>
</evidence>
<dbReference type="PANTHER" id="PTHR21058">
    <property type="entry name" value="6,7-DIMETHYL-8-RIBITYLLUMAZINE SYNTHASE DMRL SYNTHASE LUMAZINE SYNTHASE"/>
    <property type="match status" value="1"/>
</dbReference>
<feature type="compositionally biased region" description="Polar residues" evidence="7">
    <location>
        <begin position="380"/>
        <end position="396"/>
    </location>
</feature>
<dbReference type="GO" id="GO:0009349">
    <property type="term" value="C:riboflavin synthase complex"/>
    <property type="evidence" value="ECO:0007669"/>
    <property type="project" value="InterPro"/>
</dbReference>
<evidence type="ECO:0000256" key="5">
    <source>
        <dbReference type="ARBA" id="ARBA00022679"/>
    </source>
</evidence>
<comment type="caution">
    <text evidence="8">The sequence shown here is derived from an EMBL/GenBank/DDBJ whole genome shotgun (WGS) entry which is preliminary data.</text>
</comment>
<name>A0AAV0V4M5_HYABA</name>
<evidence type="ECO:0000313" key="9">
    <source>
        <dbReference type="Proteomes" id="UP001162031"/>
    </source>
</evidence>
<dbReference type="InterPro" id="IPR036467">
    <property type="entry name" value="LS/RS_sf"/>
</dbReference>
<evidence type="ECO:0000256" key="2">
    <source>
        <dbReference type="ARBA" id="ARBA00007424"/>
    </source>
</evidence>
<sequence length="433" mass="46453">MVSGIEKLAEKMKLTSKEHSDDDRGGQSVEHYGEGGSQEHHGSRHEHHGGGSSHEQHYGEGGRHEHRKGGSSHEGKNRVAACPVLIERSGATQTSRFDGKPFRVTIVASHWYEKVVHSLVDACSKELLDKGVTEDNLQVVEVAGAFELPFTAARLIASKNTGHRPDAVVCIGCFVEDTTRTCETMRQAVAHGIMELNVTSGVPVIFGVLCCDNASQAHSFAEKRSCYGIDDNERCNFGVSWAQSALQMAHLNRCTSAKEMEHCSCFRSEGRSSGDNDEHKHKGQKHEPEKKEKCTSCGMSEQKCSCTECVCKECCDHGGACTSCKSSADKCTCKDCKCRSCCIRRDACRRCGCPPGSCCCQGCDCAVCSGTEAGDEKTKTSGQSAEHATTKASASGHSKAERSSGDDAGVHVSSTKCDRCGNPSGACKCGLLH</sequence>
<dbReference type="CDD" id="cd09209">
    <property type="entry name" value="Lumazine_synthase-I"/>
    <property type="match status" value="1"/>
</dbReference>
<evidence type="ECO:0000256" key="4">
    <source>
        <dbReference type="ARBA" id="ARBA00022619"/>
    </source>
</evidence>
<keyword evidence="4" id="KW-0686">Riboflavin biosynthesis</keyword>
<dbReference type="InterPro" id="IPR002180">
    <property type="entry name" value="LS/RS"/>
</dbReference>
<feature type="compositionally biased region" description="Basic and acidic residues" evidence="7">
    <location>
        <begin position="54"/>
        <end position="63"/>
    </location>
</feature>
<proteinExistence type="inferred from homology"/>
<dbReference type="GO" id="GO:0009231">
    <property type="term" value="P:riboflavin biosynthetic process"/>
    <property type="evidence" value="ECO:0007669"/>
    <property type="project" value="UniProtKB-KW"/>
</dbReference>
<dbReference type="EMBL" id="CANTFL010001477">
    <property type="protein sequence ID" value="CAI5742825.1"/>
    <property type="molecule type" value="Genomic_DNA"/>
</dbReference>
<dbReference type="SUPFAM" id="SSF52121">
    <property type="entry name" value="Lumazine synthase"/>
    <property type="match status" value="1"/>
</dbReference>
<dbReference type="PANTHER" id="PTHR21058:SF0">
    <property type="entry name" value="6,7-DIMETHYL-8-RIBITYLLUMAZINE SYNTHASE"/>
    <property type="match status" value="1"/>
</dbReference>
<dbReference type="InterPro" id="IPR034964">
    <property type="entry name" value="LS"/>
</dbReference>
<dbReference type="Gene3D" id="3.40.50.960">
    <property type="entry name" value="Lumazine/riboflavin synthase"/>
    <property type="match status" value="1"/>
</dbReference>
<evidence type="ECO:0000256" key="1">
    <source>
        <dbReference type="ARBA" id="ARBA00004917"/>
    </source>
</evidence>
<feature type="region of interest" description="Disordered" evidence="7">
    <location>
        <begin position="1"/>
        <end position="77"/>
    </location>
</feature>
<organism evidence="8 9">
    <name type="scientific">Hyaloperonospora brassicae</name>
    <name type="common">Brassica downy mildew</name>
    <name type="synonym">Peronospora brassicae</name>
    <dbReference type="NCBI Taxonomy" id="162125"/>
    <lineage>
        <taxon>Eukaryota</taxon>
        <taxon>Sar</taxon>
        <taxon>Stramenopiles</taxon>
        <taxon>Oomycota</taxon>
        <taxon>Peronosporomycetes</taxon>
        <taxon>Peronosporales</taxon>
        <taxon>Peronosporaceae</taxon>
        <taxon>Hyaloperonospora</taxon>
    </lineage>
</organism>
<evidence type="ECO:0000256" key="3">
    <source>
        <dbReference type="ARBA" id="ARBA00012664"/>
    </source>
</evidence>
<dbReference type="AlphaFoldDB" id="A0AAV0V4M5"/>
<comment type="similarity">
    <text evidence="2">Belongs to the DMRL synthase family.</text>
</comment>
<keyword evidence="9" id="KW-1185">Reference proteome</keyword>
<dbReference type="NCBIfam" id="TIGR00114">
    <property type="entry name" value="lumazine-synth"/>
    <property type="match status" value="1"/>
</dbReference>
<dbReference type="HAMAP" id="MF_00178">
    <property type="entry name" value="Lumazine_synth"/>
    <property type="match status" value="1"/>
</dbReference>
<dbReference type="Proteomes" id="UP001162031">
    <property type="component" value="Unassembled WGS sequence"/>
</dbReference>
<protein>
    <recommendedName>
        <fullName evidence="3">6,7-dimethyl-8-ribityllumazine synthase</fullName>
        <ecNumber evidence="3">2.5.1.78</ecNumber>
    </recommendedName>
</protein>
<gene>
    <name evidence="8" type="ORF">HBR001_LOCUS9177</name>
</gene>
<feature type="compositionally biased region" description="Basic and acidic residues" evidence="7">
    <location>
        <begin position="398"/>
        <end position="409"/>
    </location>
</feature>
<reference evidence="8" key="1">
    <citation type="submission" date="2022-12" db="EMBL/GenBank/DDBJ databases">
        <authorList>
            <person name="Webb A."/>
        </authorList>
    </citation>
    <scope>NUCLEOTIDE SEQUENCE</scope>
    <source>
        <strain evidence="8">Hp1</strain>
    </source>
</reference>
<dbReference type="Pfam" id="PF00885">
    <property type="entry name" value="DMRL_synthase"/>
    <property type="match status" value="1"/>
</dbReference>
<feature type="compositionally biased region" description="Basic and acidic residues" evidence="7">
    <location>
        <begin position="7"/>
        <end position="41"/>
    </location>
</feature>
<dbReference type="GO" id="GO:0000906">
    <property type="term" value="F:6,7-dimethyl-8-ribityllumazine synthase activity"/>
    <property type="evidence" value="ECO:0007669"/>
    <property type="project" value="UniProtKB-EC"/>
</dbReference>
<comment type="catalytic activity">
    <reaction evidence="6">
        <text>(2S)-2-hydroxy-3-oxobutyl phosphate + 5-amino-6-(D-ribitylamino)uracil = 6,7-dimethyl-8-(1-D-ribityl)lumazine + phosphate + 2 H2O + H(+)</text>
        <dbReference type="Rhea" id="RHEA:26152"/>
        <dbReference type="ChEBI" id="CHEBI:15377"/>
        <dbReference type="ChEBI" id="CHEBI:15378"/>
        <dbReference type="ChEBI" id="CHEBI:15934"/>
        <dbReference type="ChEBI" id="CHEBI:43474"/>
        <dbReference type="ChEBI" id="CHEBI:58201"/>
        <dbReference type="ChEBI" id="CHEBI:58830"/>
        <dbReference type="EC" id="2.5.1.78"/>
    </reaction>
</comment>
<evidence type="ECO:0000256" key="7">
    <source>
        <dbReference type="SAM" id="MobiDB-lite"/>
    </source>
</evidence>
<comment type="pathway">
    <text evidence="1">Cofactor biosynthesis; riboflavin biosynthesis; riboflavin from 2-hydroxy-3-oxobutyl phosphate and 5-amino-6-(D-ribitylamino)uracil: step 1/2.</text>
</comment>
<keyword evidence="5" id="KW-0808">Transferase</keyword>